<evidence type="ECO:0000256" key="1">
    <source>
        <dbReference type="SAM" id="SignalP"/>
    </source>
</evidence>
<dbReference type="EMBL" id="OKRB01000028">
    <property type="protein sequence ID" value="SPE18030.1"/>
    <property type="molecule type" value="Genomic_DNA"/>
</dbReference>
<dbReference type="InterPro" id="IPR007433">
    <property type="entry name" value="DUF481"/>
</dbReference>
<reference evidence="3" key="1">
    <citation type="submission" date="2018-02" db="EMBL/GenBank/DDBJ databases">
        <authorList>
            <person name="Hausmann B."/>
        </authorList>
    </citation>
    <scope>NUCLEOTIDE SEQUENCE [LARGE SCALE GENOMIC DNA]</scope>
    <source>
        <strain evidence="3">Peat soil MAG SbA5</strain>
    </source>
</reference>
<dbReference type="Proteomes" id="UP000239735">
    <property type="component" value="Unassembled WGS sequence"/>
</dbReference>
<evidence type="ECO:0000313" key="2">
    <source>
        <dbReference type="EMBL" id="SPE18030.1"/>
    </source>
</evidence>
<proteinExistence type="predicted"/>
<accession>A0A2N9L457</accession>
<gene>
    <name evidence="2" type="ORF">SBA5_1230009</name>
</gene>
<name>A0A2N9L457_9BACT</name>
<dbReference type="AlphaFoldDB" id="A0A2N9L457"/>
<organism evidence="2 3">
    <name type="scientific">Candidatus Sulfuritelmatomonas gaucii</name>
    <dbReference type="NCBI Taxonomy" id="2043161"/>
    <lineage>
        <taxon>Bacteria</taxon>
        <taxon>Pseudomonadati</taxon>
        <taxon>Acidobacteriota</taxon>
        <taxon>Terriglobia</taxon>
        <taxon>Terriglobales</taxon>
        <taxon>Acidobacteriaceae</taxon>
        <taxon>Candidatus Sulfuritelmatomonas</taxon>
    </lineage>
</organism>
<protein>
    <recommendedName>
        <fullName evidence="4">DUF481 domain-containing protein</fullName>
    </recommendedName>
</protein>
<feature type="chain" id="PRO_5014750816" description="DUF481 domain-containing protein" evidence="1">
    <location>
        <begin position="29"/>
        <end position="372"/>
    </location>
</feature>
<evidence type="ECO:0008006" key="4">
    <source>
        <dbReference type="Google" id="ProtNLM"/>
    </source>
</evidence>
<dbReference type="Pfam" id="PF04338">
    <property type="entry name" value="DUF481"/>
    <property type="match status" value="1"/>
</dbReference>
<keyword evidence="1" id="KW-0732">Signal</keyword>
<evidence type="ECO:0000313" key="3">
    <source>
        <dbReference type="Proteomes" id="UP000239735"/>
    </source>
</evidence>
<feature type="signal peptide" evidence="1">
    <location>
        <begin position="1"/>
        <end position="28"/>
    </location>
</feature>
<dbReference type="OrthoDB" id="9806250at2"/>
<sequence length="372" mass="39454">MNLRFRLCSIAIYLAVLLLYLAAPALHADTVVMKNGDRLTGTAIKLEAGKLTFKAAYADPIALAWDEVASLTLSKALVLPTSKGTLSVTSVERSASGLIVATPSGPATLDPAAVTVLRSPADQKAYEASLNPNWGHAWTGAANVSLALARGNSDIATFGAGITAARQTRTDKTSLYANTLYSENAHAIPSTSANATGGGLRYDHNVNPKLFVFGSGDFSANALQNLDLRSIIGGGVGWHASRTPKQTFDVMGGLVWTHENYAAFYTANATPPPAEILTHAVVNSFPALDIGEQYTRKFGAGSLFTEQAYVYPDLSTLSQFQFTLNSTFSTKLGKMFNWVTTFSDSYTSFPPAGTLDNDVILTTGLGITLARP</sequence>